<keyword evidence="2" id="KW-0614">Plasmid</keyword>
<feature type="compositionally biased region" description="Basic residues" evidence="1">
    <location>
        <begin position="208"/>
        <end position="222"/>
    </location>
</feature>
<dbReference type="KEGG" id="nfr:ERS450000_06160"/>
<accession>A0A0H5PB32</accession>
<feature type="compositionally biased region" description="Low complexity" evidence="1">
    <location>
        <begin position="26"/>
        <end position="35"/>
    </location>
</feature>
<gene>
    <name evidence="2" type="ORF">ERS450000_06160</name>
</gene>
<dbReference type="AlphaFoldDB" id="A0A0H5PB32"/>
<evidence type="ECO:0000256" key="1">
    <source>
        <dbReference type="SAM" id="MobiDB-lite"/>
    </source>
</evidence>
<feature type="region of interest" description="Disordered" evidence="1">
    <location>
        <begin position="1"/>
        <end position="42"/>
    </location>
</feature>
<feature type="region of interest" description="Disordered" evidence="1">
    <location>
        <begin position="204"/>
        <end position="239"/>
    </location>
</feature>
<evidence type="ECO:0000313" key="2">
    <source>
        <dbReference type="EMBL" id="CRY84618.1"/>
    </source>
</evidence>
<dbReference type="EMBL" id="LN868941">
    <property type="protein sequence ID" value="CRY84618.1"/>
    <property type="molecule type" value="Genomic_DNA"/>
</dbReference>
<organism evidence="2 3">
    <name type="scientific">Nocardia farcinica</name>
    <dbReference type="NCBI Taxonomy" id="37329"/>
    <lineage>
        <taxon>Bacteria</taxon>
        <taxon>Bacillati</taxon>
        <taxon>Actinomycetota</taxon>
        <taxon>Actinomycetes</taxon>
        <taxon>Mycobacteriales</taxon>
        <taxon>Nocardiaceae</taxon>
        <taxon>Nocardia</taxon>
    </lineage>
</organism>
<protein>
    <submittedName>
        <fullName evidence="2">Uncharacterized protein</fullName>
    </submittedName>
</protein>
<evidence type="ECO:0000313" key="3">
    <source>
        <dbReference type="Proteomes" id="UP000057820"/>
    </source>
</evidence>
<proteinExistence type="predicted"/>
<feature type="region of interest" description="Disordered" evidence="1">
    <location>
        <begin position="464"/>
        <end position="485"/>
    </location>
</feature>
<feature type="compositionally biased region" description="Basic and acidic residues" evidence="1">
    <location>
        <begin position="1"/>
        <end position="12"/>
    </location>
</feature>
<reference evidence="3" key="1">
    <citation type="submission" date="2015-03" db="EMBL/GenBank/DDBJ databases">
        <authorList>
            <consortium name="Pathogen Informatics"/>
        </authorList>
    </citation>
    <scope>NUCLEOTIDE SEQUENCE [LARGE SCALE GENOMIC DNA]</scope>
    <source>
        <strain evidence="3">NCTC11134</strain>
        <plasmid evidence="3">4</plasmid>
    </source>
</reference>
<dbReference type="Proteomes" id="UP000057820">
    <property type="component" value="Plasmid 4"/>
</dbReference>
<name>A0A0H5PB32_NOCFR</name>
<geneLocation type="plasmid" evidence="2">
    <name>4</name>
</geneLocation>
<sequence>MLKEPRVEDTARPKSGSTETAECVENSPSSNRSGSPPGPPSQLRLRELDHVLYSGPYVLIDADNHSPRRTRSLDRAYAAIDAGEVATAGGTLRPGNVGADIDPLPEHAVLGDAVAEVLVGWLHDQGIFYLARESGRPGGRHVVGVGASPDQMEEWNRLCADTAQAFGVPVDDRSGGVLRLLAAPHRKGYSAPVLGGTLTLNAPTVRTRASRVRGARPARRRPSPSSRPAPAGPDTSRSAREYGQVCAMIRRGCTPAEAWRAQNRPGSKASERGEHRWRRFVWLDAHTTVCAEEGLTPEQAWQRVSAASPAVCRKIGRRAWQRLWERAVEQAAIQRPRRRRLPSDTVNRSTGADNARIAAVAAGLKTALDATDLGVRPQRRRNCEILLLNLAPVFVRREGSISVRDIALRAGIDVKTVRVCRDLLIAHGLLATTHHYAGGASDSHAYAMGPAARPYVDDAVSKISPTCPKDTPLPPTPSGRADRSLLRSRFRRERHHWRIRCAALADLPPGESLASSSSPAVKAYRSLRYQQRWWRSLSCDDQEARRAARRATLEALTPSARSAWFNWLDRRNSLVAVVDRAAAGTFTSTDRSVLAAAPRTVHTGLQDPSWQPCRPRSRQLVLAAA</sequence>